<dbReference type="PANTHER" id="PTHR46847">
    <property type="entry name" value="D-ALLOSE-BINDING PERIPLASMIC PROTEIN-RELATED"/>
    <property type="match status" value="1"/>
</dbReference>
<evidence type="ECO:0000259" key="5">
    <source>
        <dbReference type="Pfam" id="PF13407"/>
    </source>
</evidence>
<evidence type="ECO:0000256" key="3">
    <source>
        <dbReference type="ARBA" id="ARBA00022729"/>
    </source>
</evidence>
<feature type="signal peptide" evidence="4">
    <location>
        <begin position="1"/>
        <end position="31"/>
    </location>
</feature>
<sequence length="350" mass="36662">MWRKTEMKKILTMVPLLAGAALLASVGVSSAAGKYTIGISNTVQGNGWREEMVCAMKAQALASGEVAKLNIAHRNTDAAGQLEDIRNLISAKVDAIVVNPADPAGIKAGLEEATKAGIVVVAVDQAVTEPSAYIISNNQEEYAYLGAKWLFQQMGGKGEVFYMRGAAGASADSDRDKGFKKALAEFPDVKVAQEVFTGWQQDQAKQQILSFLSTGTPINGIWTSGIDNVIVDALVESQAPLVPIVGADNAGFVGQLSSVKGLVGAAVTNPGSIGGAGVTLALQILDGKKPAQQTVLVQPQLWENATEEGKAKLKAAADPSLSPEWPVSISIPDWTTYTKDQIVACKGPGE</sequence>
<dbReference type="GO" id="GO:0030246">
    <property type="term" value="F:carbohydrate binding"/>
    <property type="evidence" value="ECO:0007669"/>
    <property type="project" value="UniProtKB-ARBA"/>
</dbReference>
<dbReference type="KEGG" id="mlo:mlr1890"/>
<organism evidence="6 7">
    <name type="scientific">Mesorhizobium japonicum (strain LMG 29417 / CECT 9101 / MAFF 303099)</name>
    <name type="common">Mesorhizobium loti (strain MAFF 303099)</name>
    <dbReference type="NCBI Taxonomy" id="266835"/>
    <lineage>
        <taxon>Bacteria</taxon>
        <taxon>Pseudomonadati</taxon>
        <taxon>Pseudomonadota</taxon>
        <taxon>Alphaproteobacteria</taxon>
        <taxon>Hyphomicrobiales</taxon>
        <taxon>Phyllobacteriaceae</taxon>
        <taxon>Mesorhizobium</taxon>
    </lineage>
</organism>
<gene>
    <name evidence="6" type="ordered locus">mlr1890</name>
</gene>
<dbReference type="InterPro" id="IPR028082">
    <property type="entry name" value="Peripla_BP_I"/>
</dbReference>
<feature type="domain" description="Periplasmic binding protein" evidence="5">
    <location>
        <begin position="37"/>
        <end position="289"/>
    </location>
</feature>
<reference evidence="6 7" key="1">
    <citation type="journal article" date="2000" name="DNA Res.">
        <title>Complete genome structure of the nitrogen-fixing symbiotic bacterium Mesorhizobium loti.</title>
        <authorList>
            <person name="Kaneko T."/>
            <person name="Nakamura Y."/>
            <person name="Sato S."/>
            <person name="Asamizu E."/>
            <person name="Kato T."/>
            <person name="Sasamoto S."/>
            <person name="Watanabe A."/>
            <person name="Idesawa K."/>
            <person name="Ishikawa A."/>
            <person name="Kawashima K."/>
            <person name="Kimura T."/>
            <person name="Kishida Y."/>
            <person name="Kiyokawa C."/>
            <person name="Kohara M."/>
            <person name="Matsumoto M."/>
            <person name="Matsuno A."/>
            <person name="Mochizuki Y."/>
            <person name="Nakayama S."/>
            <person name="Nakazaki N."/>
            <person name="Shimpo S."/>
            <person name="Sugimoto M."/>
            <person name="Takeuchi C."/>
            <person name="Yamada M."/>
            <person name="Tabata S."/>
        </authorList>
    </citation>
    <scope>NUCLEOTIDE SEQUENCE [LARGE SCALE GENOMIC DNA]</scope>
    <source>
        <strain evidence="7">LMG 29417 / CECT 9101 / MAFF 303099</strain>
    </source>
</reference>
<dbReference type="GO" id="GO:0030313">
    <property type="term" value="C:cell envelope"/>
    <property type="evidence" value="ECO:0007669"/>
    <property type="project" value="UniProtKB-SubCell"/>
</dbReference>
<dbReference type="Gene3D" id="3.40.50.2300">
    <property type="match status" value="2"/>
</dbReference>
<protein>
    <submittedName>
        <fullName evidence="6">Ribose binding protein of ABC transporter</fullName>
    </submittedName>
</protein>
<comment type="subcellular location">
    <subcellularLocation>
        <location evidence="1">Cell envelope</location>
    </subcellularLocation>
</comment>
<dbReference type="PANTHER" id="PTHR46847:SF1">
    <property type="entry name" value="D-ALLOSE-BINDING PERIPLASMIC PROTEIN-RELATED"/>
    <property type="match status" value="1"/>
</dbReference>
<name>Q98JL6_RHILO</name>
<keyword evidence="3 4" id="KW-0732">Signal</keyword>
<accession>Q98JL6</accession>
<dbReference type="SUPFAM" id="SSF53822">
    <property type="entry name" value="Periplasmic binding protein-like I"/>
    <property type="match status" value="1"/>
</dbReference>
<dbReference type="CDD" id="cd06300">
    <property type="entry name" value="PBP1_ABC_sugar_binding-like"/>
    <property type="match status" value="1"/>
</dbReference>
<dbReference type="HOGENOM" id="CLU_037628_3_9_5"/>
<dbReference type="Pfam" id="PF13407">
    <property type="entry name" value="Peripla_BP_4"/>
    <property type="match status" value="1"/>
</dbReference>
<evidence type="ECO:0000256" key="2">
    <source>
        <dbReference type="ARBA" id="ARBA00007639"/>
    </source>
</evidence>
<dbReference type="EMBL" id="BA000012">
    <property type="protein sequence ID" value="BAB49149.1"/>
    <property type="molecule type" value="Genomic_DNA"/>
</dbReference>
<comment type="similarity">
    <text evidence="2">Belongs to the bacterial solute-binding protein 2 family.</text>
</comment>
<feature type="chain" id="PRO_5004324913" evidence="4">
    <location>
        <begin position="32"/>
        <end position="350"/>
    </location>
</feature>
<evidence type="ECO:0000313" key="6">
    <source>
        <dbReference type="EMBL" id="BAB49149.1"/>
    </source>
</evidence>
<evidence type="ECO:0000313" key="7">
    <source>
        <dbReference type="Proteomes" id="UP000000552"/>
    </source>
</evidence>
<proteinExistence type="inferred from homology"/>
<dbReference type="Proteomes" id="UP000000552">
    <property type="component" value="Chromosome"/>
</dbReference>
<evidence type="ECO:0000256" key="4">
    <source>
        <dbReference type="SAM" id="SignalP"/>
    </source>
</evidence>
<evidence type="ECO:0000256" key="1">
    <source>
        <dbReference type="ARBA" id="ARBA00004196"/>
    </source>
</evidence>
<dbReference type="AlphaFoldDB" id="Q98JL6"/>
<dbReference type="eggNOG" id="COG1879">
    <property type="taxonomic scope" value="Bacteria"/>
</dbReference>
<dbReference type="InterPro" id="IPR025997">
    <property type="entry name" value="SBP_2_dom"/>
</dbReference>